<feature type="transmembrane region" description="Helical" evidence="2">
    <location>
        <begin position="12"/>
        <end position="29"/>
    </location>
</feature>
<comment type="caution">
    <text evidence="3">The sequence shown here is derived from an EMBL/GenBank/DDBJ whole genome shotgun (WGS) entry which is preliminary data.</text>
</comment>
<accession>A0ABT1MUG5</accession>
<dbReference type="InterPro" id="IPR036249">
    <property type="entry name" value="Thioredoxin-like_sf"/>
</dbReference>
<sequence length="200" mass="22350">MTRNSIRMLRIGLWSLVALAALGFVWIGLRPQPMDQREMFSTLGQGEYSLVTADGQPFTQADLVGAPSAVFFGFTHCPDVCPTTLGEIMAWQEDLEAEGETLRTFFITVDPERDTRDVLGDYVSWVPGVTGVTGEPEEVQKAIKAFRVFAQKVEQDGGEYTMNHSSQVLLFDDQGQFFAPIGYQQDHERSMQTLRDLMAS</sequence>
<dbReference type="Pfam" id="PF02630">
    <property type="entry name" value="SCO1-SenC"/>
    <property type="match status" value="1"/>
</dbReference>
<dbReference type="EMBL" id="JAKZEU010000004">
    <property type="protein sequence ID" value="MCQ0971329.1"/>
    <property type="molecule type" value="Genomic_DNA"/>
</dbReference>
<evidence type="ECO:0000256" key="1">
    <source>
        <dbReference type="ARBA" id="ARBA00010996"/>
    </source>
</evidence>
<dbReference type="PANTHER" id="PTHR12151:SF25">
    <property type="entry name" value="LINALOOL DEHYDRATASE_ISOMERASE DOMAIN-CONTAINING PROTEIN"/>
    <property type="match status" value="1"/>
</dbReference>
<dbReference type="InterPro" id="IPR003782">
    <property type="entry name" value="SCO1/SenC"/>
</dbReference>
<dbReference type="CDD" id="cd02968">
    <property type="entry name" value="SCO"/>
    <property type="match status" value="1"/>
</dbReference>
<evidence type="ECO:0000256" key="2">
    <source>
        <dbReference type="SAM" id="Phobius"/>
    </source>
</evidence>
<dbReference type="Gene3D" id="3.40.30.10">
    <property type="entry name" value="Glutaredoxin"/>
    <property type="match status" value="1"/>
</dbReference>
<dbReference type="PANTHER" id="PTHR12151">
    <property type="entry name" value="ELECTRON TRANSPORT PROTIN SCO1/SENC FAMILY MEMBER"/>
    <property type="match status" value="1"/>
</dbReference>
<keyword evidence="2" id="KW-0812">Transmembrane</keyword>
<keyword evidence="2" id="KW-0472">Membrane</keyword>
<evidence type="ECO:0000313" key="4">
    <source>
        <dbReference type="Proteomes" id="UP001203945"/>
    </source>
</evidence>
<organism evidence="3 4">
    <name type="scientific">Paracoccus albicereus</name>
    <dbReference type="NCBI Taxonomy" id="2922394"/>
    <lineage>
        <taxon>Bacteria</taxon>
        <taxon>Pseudomonadati</taxon>
        <taxon>Pseudomonadota</taxon>
        <taxon>Alphaproteobacteria</taxon>
        <taxon>Rhodobacterales</taxon>
        <taxon>Paracoccaceae</taxon>
        <taxon>Paracoccus</taxon>
    </lineage>
</organism>
<comment type="similarity">
    <text evidence="1">Belongs to the SCO1/2 family.</text>
</comment>
<keyword evidence="2" id="KW-1133">Transmembrane helix</keyword>
<protein>
    <submittedName>
        <fullName evidence="3">SCO family protein</fullName>
    </submittedName>
</protein>
<name>A0ABT1MUG5_9RHOB</name>
<dbReference type="Proteomes" id="UP001203945">
    <property type="component" value="Unassembled WGS sequence"/>
</dbReference>
<keyword evidence="4" id="KW-1185">Reference proteome</keyword>
<proteinExistence type="inferred from homology"/>
<evidence type="ECO:0000313" key="3">
    <source>
        <dbReference type="EMBL" id="MCQ0971329.1"/>
    </source>
</evidence>
<gene>
    <name evidence="3" type="ORF">MLD63_12940</name>
</gene>
<dbReference type="SUPFAM" id="SSF52833">
    <property type="entry name" value="Thioredoxin-like"/>
    <property type="match status" value="1"/>
</dbReference>
<reference evidence="3 4" key="1">
    <citation type="submission" date="2022-03" db="EMBL/GenBank/DDBJ databases">
        <authorList>
            <person name="He Y."/>
        </authorList>
    </citation>
    <scope>NUCLEOTIDE SEQUENCE [LARGE SCALE GENOMIC DNA]</scope>
    <source>
        <strain evidence="3 4">TK19116</strain>
    </source>
</reference>
<dbReference type="RefSeq" id="WP_255330330.1">
    <property type="nucleotide sequence ID" value="NZ_JAKZEU010000004.1"/>
</dbReference>